<protein>
    <submittedName>
        <fullName evidence="9">Cation diffusion facilitator CzcD-associated flavoprotein CzcO</fullName>
    </submittedName>
</protein>
<dbReference type="InterPro" id="IPR036188">
    <property type="entry name" value="FAD/NAD-bd_sf"/>
</dbReference>
<evidence type="ECO:0000256" key="3">
    <source>
        <dbReference type="ARBA" id="ARBA00022630"/>
    </source>
</evidence>
<dbReference type="Pfam" id="PF07992">
    <property type="entry name" value="Pyr_redox_2"/>
    <property type="match status" value="1"/>
</dbReference>
<evidence type="ECO:0000256" key="5">
    <source>
        <dbReference type="ARBA" id="ARBA00022857"/>
    </source>
</evidence>
<comment type="similarity">
    <text evidence="2">Belongs to the FAD-binding monooxygenase family.</text>
</comment>
<evidence type="ECO:0000256" key="1">
    <source>
        <dbReference type="ARBA" id="ARBA00001974"/>
    </source>
</evidence>
<dbReference type="Proteomes" id="UP000253529">
    <property type="component" value="Unassembled WGS sequence"/>
</dbReference>
<evidence type="ECO:0000256" key="4">
    <source>
        <dbReference type="ARBA" id="ARBA00022827"/>
    </source>
</evidence>
<dbReference type="GO" id="GO:0004497">
    <property type="term" value="F:monooxygenase activity"/>
    <property type="evidence" value="ECO:0007669"/>
    <property type="project" value="UniProtKB-KW"/>
</dbReference>
<comment type="cofactor">
    <cofactor evidence="1">
        <name>FAD</name>
        <dbReference type="ChEBI" id="CHEBI:57692"/>
    </cofactor>
</comment>
<dbReference type="InterPro" id="IPR051820">
    <property type="entry name" value="FAD-binding_MO"/>
</dbReference>
<dbReference type="Gene3D" id="3.50.50.60">
    <property type="entry name" value="FAD/NAD(P)-binding domain"/>
    <property type="match status" value="1"/>
</dbReference>
<dbReference type="AlphaFoldDB" id="A0A366FMV0"/>
<dbReference type="SUPFAM" id="SSF51905">
    <property type="entry name" value="FAD/NAD(P)-binding domain"/>
    <property type="match status" value="1"/>
</dbReference>
<dbReference type="EMBL" id="QNRK01000008">
    <property type="protein sequence ID" value="RBP15446.1"/>
    <property type="molecule type" value="Genomic_DNA"/>
</dbReference>
<reference evidence="9 10" key="1">
    <citation type="submission" date="2018-06" db="EMBL/GenBank/DDBJ databases">
        <title>Genomic Encyclopedia of Type Strains, Phase IV (KMG-IV): sequencing the most valuable type-strain genomes for metagenomic binning, comparative biology and taxonomic classification.</title>
        <authorList>
            <person name="Goeker M."/>
        </authorList>
    </citation>
    <scope>NUCLEOTIDE SEQUENCE [LARGE SCALE GENOMIC DNA]</scope>
    <source>
        <strain evidence="9 10">DSM 24875</strain>
    </source>
</reference>
<sequence>MNLDPRRDCEAPLDVLIVGAGLSGVGLACTLARDAPHKTYAIVETRAALGGTWDLFRYPGVRSDSDLFTFAYDFKPWKSRKAIASGGEILAYIQEAAAEHGVLDHIRFRCTVVAADWDGASALWSVRVRPADGAETIVRCRWLFGATGYYDYDQGYRPRFPGEETFAGPILHPQAWPDDFDPAGKRIAVIGSGATAVTLVPALAEAGAEVTQIQRTPGYVLPIPSGDAIADFLRRWLSAKRAHALARRKNVLRQKWVYALCRRYPKTARRLIRWVNRKALPEAYPVDVHFNPPYDPWDQRLCVVPDGDLFKAIANGRVAIVTGAIERLTATGVRMASGEDIAADAIVTATGLRLKMFGGIRLTVDGARVDPAQKIVFKGTMLDGVPNFCFAVGYTNSSWTLKVGLLCRWFCRLLNELDARGMAVCVAERPKGETGARPLLDFGAGYIKRALHELPRQGSGYPWVMTFDYVSDERLLTRGAVVDPAMRLTPAPSAARAVAVGEAPATVAGRA</sequence>
<dbReference type="PROSITE" id="PS51257">
    <property type="entry name" value="PROKAR_LIPOPROTEIN"/>
    <property type="match status" value="1"/>
</dbReference>
<gene>
    <name evidence="9" type="ORF">DFR50_1082</name>
</gene>
<dbReference type="FunFam" id="3.50.50.60:FF:000228">
    <property type="entry name" value="FAD-containing monooxygenase EthA"/>
    <property type="match status" value="1"/>
</dbReference>
<keyword evidence="5" id="KW-0521">NADP</keyword>
<proteinExistence type="inferred from homology"/>
<organism evidence="9 10">
    <name type="scientific">Roseiarcus fermentans</name>
    <dbReference type="NCBI Taxonomy" id="1473586"/>
    <lineage>
        <taxon>Bacteria</taxon>
        <taxon>Pseudomonadati</taxon>
        <taxon>Pseudomonadota</taxon>
        <taxon>Alphaproteobacteria</taxon>
        <taxon>Hyphomicrobiales</taxon>
        <taxon>Roseiarcaceae</taxon>
        <taxon>Roseiarcus</taxon>
    </lineage>
</organism>
<evidence type="ECO:0000313" key="10">
    <source>
        <dbReference type="Proteomes" id="UP000253529"/>
    </source>
</evidence>
<evidence type="ECO:0000256" key="6">
    <source>
        <dbReference type="ARBA" id="ARBA00023002"/>
    </source>
</evidence>
<dbReference type="RefSeq" id="WP_113888757.1">
    <property type="nucleotide sequence ID" value="NZ_QNRK01000008.1"/>
</dbReference>
<dbReference type="PANTHER" id="PTHR43872">
    <property type="entry name" value="MONOOXYGENASE, PUTATIVE (AFU_ORTHOLOGUE AFUA_8G02570)-RELATED"/>
    <property type="match status" value="1"/>
</dbReference>
<evidence type="ECO:0000313" key="9">
    <source>
        <dbReference type="EMBL" id="RBP15446.1"/>
    </source>
</evidence>
<name>A0A366FMV0_9HYPH</name>
<evidence type="ECO:0000256" key="2">
    <source>
        <dbReference type="ARBA" id="ARBA00010139"/>
    </source>
</evidence>
<evidence type="ECO:0000259" key="8">
    <source>
        <dbReference type="Pfam" id="PF07992"/>
    </source>
</evidence>
<feature type="domain" description="FAD/NAD(P)-binding" evidence="8">
    <location>
        <begin position="14"/>
        <end position="235"/>
    </location>
</feature>
<keyword evidence="3" id="KW-0285">Flavoprotein</keyword>
<keyword evidence="10" id="KW-1185">Reference proteome</keyword>
<dbReference type="PRINTS" id="PR00411">
    <property type="entry name" value="PNDRDTASEI"/>
</dbReference>
<evidence type="ECO:0000256" key="7">
    <source>
        <dbReference type="ARBA" id="ARBA00023033"/>
    </source>
</evidence>
<keyword evidence="7" id="KW-0503">Monooxygenase</keyword>
<dbReference type="InterPro" id="IPR023753">
    <property type="entry name" value="FAD/NAD-binding_dom"/>
</dbReference>
<keyword evidence="4" id="KW-0274">FAD</keyword>
<comment type="caution">
    <text evidence="9">The sequence shown here is derived from an EMBL/GenBank/DDBJ whole genome shotgun (WGS) entry which is preliminary data.</text>
</comment>
<dbReference type="OrthoDB" id="312624at2"/>
<dbReference type="PANTHER" id="PTHR43872:SF1">
    <property type="entry name" value="MONOOXYGENASE, PUTATIVE (AFU_ORTHOLOGUE AFUA_8G02570)-RELATED"/>
    <property type="match status" value="1"/>
</dbReference>
<keyword evidence="6" id="KW-0560">Oxidoreductase</keyword>
<accession>A0A366FMV0</accession>